<dbReference type="InterPro" id="IPR016773">
    <property type="entry name" value="Fe3_uptake_reg_CjrA_prd"/>
</dbReference>
<dbReference type="SUPFAM" id="SSF159501">
    <property type="entry name" value="EreA/ChaN-like"/>
    <property type="match status" value="1"/>
</dbReference>
<evidence type="ECO:0000313" key="2">
    <source>
        <dbReference type="EMBL" id="AXA23305.1"/>
    </source>
</evidence>
<evidence type="ECO:0000259" key="1">
    <source>
        <dbReference type="Pfam" id="PF04187"/>
    </source>
</evidence>
<dbReference type="PIRSF" id="PIRSF020419">
    <property type="entry name" value="Fe_uptake_reg_CjrA_prd"/>
    <property type="match status" value="1"/>
</dbReference>
<dbReference type="RefSeq" id="WP_112897279.1">
    <property type="nucleotide sequence ID" value="NZ_CP030750.1"/>
</dbReference>
<dbReference type="CDD" id="cd14727">
    <property type="entry name" value="ChanN-like"/>
    <property type="match status" value="1"/>
</dbReference>
<name>A0AAD0L653_PSEPU</name>
<protein>
    <submittedName>
        <fullName evidence="2">Iron(III) ABC transporter</fullName>
    </submittedName>
</protein>
<dbReference type="PROSITE" id="PS51257">
    <property type="entry name" value="PROKAR_LIPOPROTEIN"/>
    <property type="match status" value="1"/>
</dbReference>
<dbReference type="Gene3D" id="3.40.50.11550">
    <property type="match status" value="1"/>
</dbReference>
<sequence length="299" mass="32872">MRYALLFGLSMSVFLTISGCQVHRPALPELPAWQSSQGLEEPALGQIQALPSGRVLAPDELVQALSDVPRILVGEKHDNPDHHALQRWLLQALQTARPQGSVVLEMLQPAQQPLIDKVQRQAQLPSDLPAALDWQQGWDWQMYAPIVREALKGPGVLLAGDLSPEAMREAYRRQPVLSGVRSNAPQVKAALLEQVREGHCGLLPESQLPAMLVIQQQRDRHMAERLLAAPQPALLLAGAYHARKDLGVPLHLIDLQAQGDTRVLLLAEVGQKVEAGMADYVWYTAALPEQDYCGQLRGG</sequence>
<dbReference type="AlphaFoldDB" id="A0AAD0L653"/>
<feature type="domain" description="Haem-binding uptake Tiki superfamily ChaN" evidence="1">
    <location>
        <begin position="61"/>
        <end position="252"/>
    </location>
</feature>
<dbReference type="EMBL" id="CP030750">
    <property type="protein sequence ID" value="AXA23305.1"/>
    <property type="molecule type" value="Genomic_DNA"/>
</dbReference>
<dbReference type="Gene3D" id="1.10.8.760">
    <property type="entry name" value="Haem-binding uptake, Tiki superfamily, ChaN, domain 2"/>
    <property type="match status" value="1"/>
</dbReference>
<proteinExistence type="predicted"/>
<dbReference type="Pfam" id="PF04187">
    <property type="entry name" value="Cofac_haem_bdg"/>
    <property type="match status" value="1"/>
</dbReference>
<reference evidence="2 3" key="1">
    <citation type="submission" date="2018-06" db="EMBL/GenBank/DDBJ databases">
        <title>The genome of Pseudomonas putida NX-1, a lignin degrader.</title>
        <authorList>
            <person name="Xu Z."/>
        </authorList>
    </citation>
    <scope>NUCLEOTIDE SEQUENCE [LARGE SCALE GENOMIC DNA]</scope>
    <source>
        <strain evidence="2 3">NX-1</strain>
    </source>
</reference>
<organism evidence="2 3">
    <name type="scientific">Pseudomonas putida</name>
    <name type="common">Arthrobacter siderocapsulatus</name>
    <dbReference type="NCBI Taxonomy" id="303"/>
    <lineage>
        <taxon>Bacteria</taxon>
        <taxon>Pseudomonadati</taxon>
        <taxon>Pseudomonadota</taxon>
        <taxon>Gammaproteobacteria</taxon>
        <taxon>Pseudomonadales</taxon>
        <taxon>Pseudomonadaceae</taxon>
        <taxon>Pseudomonas</taxon>
    </lineage>
</organism>
<accession>A0AAD0L653</accession>
<dbReference type="InterPro" id="IPR007314">
    <property type="entry name" value="Cofac_haem-bd_dom"/>
</dbReference>
<dbReference type="Proteomes" id="UP000251617">
    <property type="component" value="Chromosome"/>
</dbReference>
<evidence type="ECO:0000313" key="3">
    <source>
        <dbReference type="Proteomes" id="UP000251617"/>
    </source>
</evidence>
<gene>
    <name evidence="2" type="ORF">C1S65_03900</name>
</gene>